<dbReference type="InterPro" id="IPR003593">
    <property type="entry name" value="AAA+_ATPase"/>
</dbReference>
<dbReference type="SUPFAM" id="SSF52540">
    <property type="entry name" value="P-loop containing nucleoside triphosphate hydrolases"/>
    <property type="match status" value="2"/>
</dbReference>
<feature type="domain" description="ABC transporter" evidence="5">
    <location>
        <begin position="5"/>
        <end position="235"/>
    </location>
</feature>
<dbReference type="FunFam" id="3.40.50.300:FF:001320">
    <property type="entry name" value="Heme ABC transporter ATP-binding protein"/>
    <property type="match status" value="1"/>
</dbReference>
<dbReference type="Pfam" id="PF00005">
    <property type="entry name" value="ABC_tran"/>
    <property type="match status" value="2"/>
</dbReference>
<dbReference type="FunFam" id="3.40.50.300:FF:000597">
    <property type="entry name" value="ABC transporter ATP-binding protein"/>
    <property type="match status" value="1"/>
</dbReference>
<keyword evidence="4" id="KW-0175">Coiled coil</keyword>
<keyword evidence="1" id="KW-0677">Repeat</keyword>
<gene>
    <name evidence="6" type="ORF">GGD46_000070</name>
</gene>
<dbReference type="AlphaFoldDB" id="A0A7X0M9M0"/>
<dbReference type="InterPro" id="IPR050611">
    <property type="entry name" value="ABCF"/>
</dbReference>
<dbReference type="CDD" id="cd03221">
    <property type="entry name" value="ABCF_EF-3"/>
    <property type="match status" value="2"/>
</dbReference>
<dbReference type="PANTHER" id="PTHR19211:SF6">
    <property type="entry name" value="BLL7188 PROTEIN"/>
    <property type="match status" value="1"/>
</dbReference>
<dbReference type="Gene3D" id="3.40.50.300">
    <property type="entry name" value="P-loop containing nucleotide triphosphate hydrolases"/>
    <property type="match status" value="2"/>
</dbReference>
<evidence type="ECO:0000256" key="2">
    <source>
        <dbReference type="ARBA" id="ARBA00022741"/>
    </source>
</evidence>
<name>A0A7X0M9M0_9HYPH</name>
<evidence type="ECO:0000256" key="3">
    <source>
        <dbReference type="ARBA" id="ARBA00022840"/>
    </source>
</evidence>
<reference evidence="6 7" key="1">
    <citation type="submission" date="2020-08" db="EMBL/GenBank/DDBJ databases">
        <title>Genomic Encyclopedia of Type Strains, Phase IV (KMG-V): Genome sequencing to study the core and pangenomes of soil and plant-associated prokaryotes.</title>
        <authorList>
            <person name="Whitman W."/>
        </authorList>
    </citation>
    <scope>NUCLEOTIDE SEQUENCE [LARGE SCALE GENOMIC DNA]</scope>
    <source>
        <strain evidence="6 7">SEMIA 4060</strain>
    </source>
</reference>
<evidence type="ECO:0000256" key="1">
    <source>
        <dbReference type="ARBA" id="ARBA00022737"/>
    </source>
</evidence>
<feature type="coiled-coil region" evidence="4">
    <location>
        <begin position="223"/>
        <end position="257"/>
    </location>
</feature>
<sequence length="535" mass="57738">MSISIVLSNLSWSTPDGRPLLSNLDLSFGAERTGLVGRNGVGKTTLIRLVAGDLQPQSGTISFNRKLGILRQSVQVQADETVADLFGAREALAVLQRAELGEATNEELASADWTLEQRMASALDRVGLEVLPETRLVTLSGGQRTRCALVALILDDPDFLVLDEPTNNLDRDGRAAVIDLLVGWRAGAVVISHDRELLDTMDAIVELTSLGASRYGGNWTQYRERKALELSAAEHDFAEAEKRVAEVERSAQAAVERQARRDKAGRKMAAKGGIPRILLGGMKERAEMTGGENTRLAERRRGQALQDAAAAREKIEILQPLTVKVPTSGLPANRVVLRLEGVTAGYDPERPIFRNLDIVMTGPERVAITGPNGSGKTTLLALISGALEPWKGTVRVLPFALLDQRVSFLDPSLSIRDNFRRINPDADENACRAALARFMFRADAALQIVSSLSGGQLLRAGLACVLGGSVPPSLLILDEPTNHLDIDSITAVEAGLRAYDGALLVVSHDEVFLDNIGIERRLELPARTVSALPNA</sequence>
<keyword evidence="3" id="KW-0067">ATP-binding</keyword>
<organism evidence="6 7">
    <name type="scientific">Rhizobium lusitanum</name>
    <dbReference type="NCBI Taxonomy" id="293958"/>
    <lineage>
        <taxon>Bacteria</taxon>
        <taxon>Pseudomonadati</taxon>
        <taxon>Pseudomonadota</taxon>
        <taxon>Alphaproteobacteria</taxon>
        <taxon>Hyphomicrobiales</taxon>
        <taxon>Rhizobiaceae</taxon>
        <taxon>Rhizobium/Agrobacterium group</taxon>
        <taxon>Rhizobium</taxon>
    </lineage>
</organism>
<evidence type="ECO:0000259" key="5">
    <source>
        <dbReference type="PROSITE" id="PS50893"/>
    </source>
</evidence>
<dbReference type="Proteomes" id="UP000565576">
    <property type="component" value="Unassembled WGS sequence"/>
</dbReference>
<dbReference type="PANTHER" id="PTHR19211">
    <property type="entry name" value="ATP-BINDING TRANSPORT PROTEIN-RELATED"/>
    <property type="match status" value="1"/>
</dbReference>
<evidence type="ECO:0000313" key="6">
    <source>
        <dbReference type="EMBL" id="MBB6482827.1"/>
    </source>
</evidence>
<dbReference type="GO" id="GO:0005524">
    <property type="term" value="F:ATP binding"/>
    <property type="evidence" value="ECO:0007669"/>
    <property type="project" value="UniProtKB-KW"/>
</dbReference>
<comment type="caution">
    <text evidence="6">The sequence shown here is derived from an EMBL/GenBank/DDBJ whole genome shotgun (WGS) entry which is preliminary data.</text>
</comment>
<accession>A0A7X0M9M0</accession>
<dbReference type="SMART" id="SM00382">
    <property type="entry name" value="AAA"/>
    <property type="match status" value="2"/>
</dbReference>
<dbReference type="EMBL" id="JACHBG010000001">
    <property type="protein sequence ID" value="MBB6482827.1"/>
    <property type="molecule type" value="Genomic_DNA"/>
</dbReference>
<evidence type="ECO:0000256" key="4">
    <source>
        <dbReference type="SAM" id="Coils"/>
    </source>
</evidence>
<dbReference type="RefSeq" id="WP_184700690.1">
    <property type="nucleotide sequence ID" value="NZ_JACHBG010000001.1"/>
</dbReference>
<protein>
    <submittedName>
        <fullName evidence="6">ATPase subunit of ABC transporter with duplicated ATPase domains</fullName>
    </submittedName>
</protein>
<evidence type="ECO:0000313" key="7">
    <source>
        <dbReference type="Proteomes" id="UP000565576"/>
    </source>
</evidence>
<dbReference type="InterPro" id="IPR027417">
    <property type="entry name" value="P-loop_NTPase"/>
</dbReference>
<dbReference type="InterPro" id="IPR003439">
    <property type="entry name" value="ABC_transporter-like_ATP-bd"/>
</dbReference>
<keyword evidence="2" id="KW-0547">Nucleotide-binding</keyword>
<proteinExistence type="predicted"/>
<feature type="domain" description="ABC transporter" evidence="5">
    <location>
        <begin position="337"/>
        <end position="534"/>
    </location>
</feature>
<dbReference type="PROSITE" id="PS50893">
    <property type="entry name" value="ABC_TRANSPORTER_2"/>
    <property type="match status" value="2"/>
</dbReference>
<dbReference type="GO" id="GO:0016887">
    <property type="term" value="F:ATP hydrolysis activity"/>
    <property type="evidence" value="ECO:0007669"/>
    <property type="project" value="InterPro"/>
</dbReference>